<comment type="caution">
    <text evidence="2">The sequence shown here is derived from an EMBL/GenBank/DDBJ whole genome shotgun (WGS) entry which is preliminary data.</text>
</comment>
<dbReference type="PANTHER" id="PTHR12517">
    <property type="entry name" value="VACUOLAR PROTEIN SORTING-ASSOCIATED PROTEIN 13B"/>
    <property type="match status" value="1"/>
</dbReference>
<dbReference type="Proteomes" id="UP001279410">
    <property type="component" value="Unassembled WGS sequence"/>
</dbReference>
<evidence type="ECO:0000256" key="1">
    <source>
        <dbReference type="SAM" id="MobiDB-lite"/>
    </source>
</evidence>
<protein>
    <submittedName>
        <fullName evidence="2">Vacuolar protein sorting-associated protein 13B isoform X1</fullName>
    </submittedName>
</protein>
<feature type="region of interest" description="Disordered" evidence="1">
    <location>
        <begin position="106"/>
        <end position="158"/>
    </location>
</feature>
<accession>A0AAD3QY48</accession>
<feature type="region of interest" description="Disordered" evidence="1">
    <location>
        <begin position="25"/>
        <end position="64"/>
    </location>
</feature>
<evidence type="ECO:0000313" key="3">
    <source>
        <dbReference type="Proteomes" id="UP001279410"/>
    </source>
</evidence>
<dbReference type="EMBL" id="BRZM01000006">
    <property type="protein sequence ID" value="GLD48663.1"/>
    <property type="molecule type" value="Genomic_DNA"/>
</dbReference>
<feature type="compositionally biased region" description="Low complexity" evidence="1">
    <location>
        <begin position="117"/>
        <end position="127"/>
    </location>
</feature>
<organism evidence="2 3">
    <name type="scientific">Lates japonicus</name>
    <name type="common">Japanese lates</name>
    <dbReference type="NCBI Taxonomy" id="270547"/>
    <lineage>
        <taxon>Eukaryota</taxon>
        <taxon>Metazoa</taxon>
        <taxon>Chordata</taxon>
        <taxon>Craniata</taxon>
        <taxon>Vertebrata</taxon>
        <taxon>Euteleostomi</taxon>
        <taxon>Actinopterygii</taxon>
        <taxon>Neopterygii</taxon>
        <taxon>Teleostei</taxon>
        <taxon>Neoteleostei</taxon>
        <taxon>Acanthomorphata</taxon>
        <taxon>Carangaria</taxon>
        <taxon>Carangaria incertae sedis</taxon>
        <taxon>Centropomidae</taxon>
        <taxon>Lates</taxon>
    </lineage>
</organism>
<proteinExistence type="predicted"/>
<sequence length="205" mass="21798">MSNAPWVLNHVVISLQNPGPVSLAKRREDEVSVGSTPLAKQPSNQASDYASSPVKTKTVTDSQRRERGAISLLPAIQFGWVQLLYELLLSWSSTWARLQRHGILRQTSSIPDPPAGAAPSSPVRSSAGTALPDTSTCSPSADFGSPTEGDSVPAADNSPFADTVTLEQKTSSIGGTSGKVSLWMQWMLPKVTVKLFAPDPTAKKT</sequence>
<feature type="non-terminal residue" evidence="2">
    <location>
        <position position="1"/>
    </location>
</feature>
<gene>
    <name evidence="2" type="ORF">AKAME5_000260500</name>
</gene>
<dbReference type="AlphaFoldDB" id="A0AAD3QY48"/>
<dbReference type="PANTHER" id="PTHR12517:SF0">
    <property type="entry name" value="INTERMEMBRANE LIPID TRANSFER PROTEIN VPS13B"/>
    <property type="match status" value="1"/>
</dbReference>
<name>A0AAD3QY48_LATJO</name>
<feature type="compositionally biased region" description="Polar residues" evidence="1">
    <location>
        <begin position="41"/>
        <end position="61"/>
    </location>
</feature>
<reference evidence="2" key="1">
    <citation type="submission" date="2022-08" db="EMBL/GenBank/DDBJ databases">
        <title>Genome sequencing of akame (Lates japonicus).</title>
        <authorList>
            <person name="Hashiguchi Y."/>
            <person name="Takahashi H."/>
        </authorList>
    </citation>
    <scope>NUCLEOTIDE SEQUENCE</scope>
    <source>
        <strain evidence="2">Kochi</strain>
    </source>
</reference>
<dbReference type="InterPro" id="IPR039782">
    <property type="entry name" value="VPS13B"/>
</dbReference>
<evidence type="ECO:0000313" key="2">
    <source>
        <dbReference type="EMBL" id="GLD48663.1"/>
    </source>
</evidence>
<keyword evidence="3" id="KW-1185">Reference proteome</keyword>